<dbReference type="SUPFAM" id="SSF52172">
    <property type="entry name" value="CheY-like"/>
    <property type="match status" value="1"/>
</dbReference>
<dbReference type="GO" id="GO:1902201">
    <property type="term" value="P:negative regulation of bacterial-type flagellum-dependent cell motility"/>
    <property type="evidence" value="ECO:0007669"/>
    <property type="project" value="TreeGrafter"/>
</dbReference>
<dbReference type="Pfam" id="PF00072">
    <property type="entry name" value="Response_reg"/>
    <property type="match status" value="1"/>
</dbReference>
<feature type="domain" description="GGDEF" evidence="4">
    <location>
        <begin position="313"/>
        <end position="446"/>
    </location>
</feature>
<reference evidence="5 6" key="1">
    <citation type="submission" date="2019-07" db="EMBL/GenBank/DDBJ databases">
        <authorList>
            <person name="Kim J.K."/>
            <person name="Cheong H.-M."/>
            <person name="Choi Y."/>
            <person name="Hwang K.J."/>
            <person name="Lee S."/>
            <person name="Choi C."/>
        </authorList>
    </citation>
    <scope>NUCLEOTIDE SEQUENCE [LARGE SCALE GENOMIC DNA]</scope>
    <source>
        <strain evidence="5 6">KS 22</strain>
    </source>
</reference>
<feature type="modified residue" description="4-aspartylphosphate" evidence="1">
    <location>
        <position position="206"/>
    </location>
</feature>
<dbReference type="SUPFAM" id="SSF55073">
    <property type="entry name" value="Nucleotide cyclase"/>
    <property type="match status" value="1"/>
</dbReference>
<dbReference type="InterPro" id="IPR000160">
    <property type="entry name" value="GGDEF_dom"/>
</dbReference>
<dbReference type="PROSITE" id="PS50887">
    <property type="entry name" value="GGDEF"/>
    <property type="match status" value="1"/>
</dbReference>
<sequence length="471" mass="53322">MRICPHAIAFFICNNPIVEGNEFTFRPQNPIYLHSPKASSSGGLLLQKYQDALLANIRQQSEIWFDTYTSIPHEEVERFLHSVKGTSGTIGMMDLFEVAGELLDIVQRSTDNEWSPDRLRSFLIKLITKCYEIQREHEHMHPDFDMPAADKPDDQPLILILDDDAALLRYLKEELEAKGYYVIATVNPAQAIHYFHDRAPDCLILDIFIPQQNGFDVMDILKDQIRMRYIPTTVISADTERATRLKAIRMGADDFLNKPIDIEELLVRIERQLARKKQLDQLVFIDELTGALNRKFLAEAYRILCQDSQRTGENFSIAVIDLDRFKSINDSYGHLVGDKVLSGFAGFLKRHVRANDTLIRLGGEEFVLLLPRTHELEAQSLLERIGTEFSQIDFAEGRGLHVTFSAGIIEISDPDRLGSKNGWKMPIVLYIAPKSGGGIGLKRSARTSNRRRRLGSSGSPSSTTTRSCAPC</sequence>
<dbReference type="InterPro" id="IPR029787">
    <property type="entry name" value="Nucleotide_cyclase"/>
</dbReference>
<feature type="compositionally biased region" description="Basic residues" evidence="2">
    <location>
        <begin position="443"/>
        <end position="454"/>
    </location>
</feature>
<dbReference type="InterPro" id="IPR001789">
    <property type="entry name" value="Sig_transdc_resp-reg_receiver"/>
</dbReference>
<gene>
    <name evidence="5" type="ORF">FPL14_16200</name>
</gene>
<evidence type="ECO:0000256" key="1">
    <source>
        <dbReference type="PROSITE-ProRule" id="PRU00169"/>
    </source>
</evidence>
<dbReference type="InterPro" id="IPR011006">
    <property type="entry name" value="CheY-like_superfamily"/>
</dbReference>
<evidence type="ECO:0000256" key="2">
    <source>
        <dbReference type="SAM" id="MobiDB-lite"/>
    </source>
</evidence>
<evidence type="ECO:0000313" key="5">
    <source>
        <dbReference type="EMBL" id="QMV42567.1"/>
    </source>
</evidence>
<dbReference type="InterPro" id="IPR043128">
    <property type="entry name" value="Rev_trsase/Diguanyl_cyclase"/>
</dbReference>
<accession>A0A7G5C033</accession>
<protein>
    <submittedName>
        <fullName evidence="5">Diguanylate cyclase</fullName>
    </submittedName>
</protein>
<dbReference type="GO" id="GO:0005886">
    <property type="term" value="C:plasma membrane"/>
    <property type="evidence" value="ECO:0007669"/>
    <property type="project" value="TreeGrafter"/>
</dbReference>
<evidence type="ECO:0000259" key="3">
    <source>
        <dbReference type="PROSITE" id="PS50110"/>
    </source>
</evidence>
<feature type="region of interest" description="Disordered" evidence="2">
    <location>
        <begin position="439"/>
        <end position="471"/>
    </location>
</feature>
<dbReference type="InterPro" id="IPR008207">
    <property type="entry name" value="Sig_transdc_His_kin_Hpt_dom"/>
</dbReference>
<dbReference type="PROSITE" id="PS50110">
    <property type="entry name" value="RESPONSE_REGULATORY"/>
    <property type="match status" value="1"/>
</dbReference>
<dbReference type="InterPro" id="IPR036641">
    <property type="entry name" value="HPT_dom_sf"/>
</dbReference>
<dbReference type="Gene3D" id="3.30.70.270">
    <property type="match status" value="1"/>
</dbReference>
<dbReference type="Proteomes" id="UP000515679">
    <property type="component" value="Chromosome"/>
</dbReference>
<name>A0A7G5C033_9BACL</name>
<dbReference type="EMBL" id="CP041969">
    <property type="protein sequence ID" value="QMV42567.1"/>
    <property type="molecule type" value="Genomic_DNA"/>
</dbReference>
<dbReference type="Pfam" id="PF00990">
    <property type="entry name" value="GGDEF"/>
    <property type="match status" value="1"/>
</dbReference>
<proteinExistence type="predicted"/>
<dbReference type="Pfam" id="PF01627">
    <property type="entry name" value="Hpt"/>
    <property type="match status" value="1"/>
</dbReference>
<evidence type="ECO:0000259" key="4">
    <source>
        <dbReference type="PROSITE" id="PS50887"/>
    </source>
</evidence>
<dbReference type="InterPro" id="IPR050469">
    <property type="entry name" value="Diguanylate_Cyclase"/>
</dbReference>
<dbReference type="GO" id="GO:0052621">
    <property type="term" value="F:diguanylate cyclase activity"/>
    <property type="evidence" value="ECO:0007669"/>
    <property type="project" value="TreeGrafter"/>
</dbReference>
<dbReference type="PANTHER" id="PTHR45138:SF9">
    <property type="entry name" value="DIGUANYLATE CYCLASE DGCM-RELATED"/>
    <property type="match status" value="1"/>
</dbReference>
<dbReference type="GO" id="GO:0043709">
    <property type="term" value="P:cell adhesion involved in single-species biofilm formation"/>
    <property type="evidence" value="ECO:0007669"/>
    <property type="project" value="TreeGrafter"/>
</dbReference>
<dbReference type="SUPFAM" id="SSF47226">
    <property type="entry name" value="Histidine-containing phosphotransfer domain, HPT domain"/>
    <property type="match status" value="1"/>
</dbReference>
<dbReference type="NCBIfam" id="TIGR00254">
    <property type="entry name" value="GGDEF"/>
    <property type="match status" value="1"/>
</dbReference>
<feature type="domain" description="Response regulatory" evidence="3">
    <location>
        <begin position="157"/>
        <end position="273"/>
    </location>
</feature>
<dbReference type="SMART" id="SM00448">
    <property type="entry name" value="REC"/>
    <property type="match status" value="1"/>
</dbReference>
<dbReference type="SMART" id="SM00267">
    <property type="entry name" value="GGDEF"/>
    <property type="match status" value="1"/>
</dbReference>
<feature type="compositionally biased region" description="Low complexity" evidence="2">
    <location>
        <begin position="455"/>
        <end position="471"/>
    </location>
</feature>
<dbReference type="GO" id="GO:0000160">
    <property type="term" value="P:phosphorelay signal transduction system"/>
    <property type="evidence" value="ECO:0007669"/>
    <property type="project" value="InterPro"/>
</dbReference>
<dbReference type="KEGG" id="cchl:FPL14_16200"/>
<dbReference type="CDD" id="cd01949">
    <property type="entry name" value="GGDEF"/>
    <property type="match status" value="1"/>
</dbReference>
<evidence type="ECO:0000313" key="6">
    <source>
        <dbReference type="Proteomes" id="UP000515679"/>
    </source>
</evidence>
<organism evidence="5 6">
    <name type="scientific">Cohnella cholangitidis</name>
    <dbReference type="NCBI Taxonomy" id="2598458"/>
    <lineage>
        <taxon>Bacteria</taxon>
        <taxon>Bacillati</taxon>
        <taxon>Bacillota</taxon>
        <taxon>Bacilli</taxon>
        <taxon>Bacillales</taxon>
        <taxon>Paenibacillaceae</taxon>
        <taxon>Cohnella</taxon>
    </lineage>
</organism>
<dbReference type="AlphaFoldDB" id="A0A7G5C033"/>
<dbReference type="PANTHER" id="PTHR45138">
    <property type="entry name" value="REGULATORY COMPONENTS OF SENSORY TRANSDUCTION SYSTEM"/>
    <property type="match status" value="1"/>
</dbReference>
<keyword evidence="6" id="KW-1185">Reference proteome</keyword>
<dbReference type="Gene3D" id="3.40.50.2300">
    <property type="match status" value="1"/>
</dbReference>
<keyword evidence="1" id="KW-0597">Phosphoprotein</keyword>